<comment type="subcellular location">
    <subcellularLocation>
        <location evidence="1">Membrane</location>
        <topology evidence="1">Multi-pass membrane protein</topology>
    </subcellularLocation>
</comment>
<keyword evidence="8" id="KW-1185">Reference proteome</keyword>
<evidence type="ECO:0000256" key="4">
    <source>
        <dbReference type="ARBA" id="ARBA00023136"/>
    </source>
</evidence>
<dbReference type="GO" id="GO:0000822">
    <property type="term" value="F:inositol hexakisphosphate binding"/>
    <property type="evidence" value="ECO:0007669"/>
    <property type="project" value="TreeGrafter"/>
</dbReference>
<protein>
    <recommendedName>
        <fullName evidence="6">EXS domain-containing protein</fullName>
    </recommendedName>
</protein>
<feature type="transmembrane region" description="Helical" evidence="5">
    <location>
        <begin position="137"/>
        <end position="157"/>
    </location>
</feature>
<evidence type="ECO:0000256" key="2">
    <source>
        <dbReference type="ARBA" id="ARBA00022692"/>
    </source>
</evidence>
<dbReference type="EMBL" id="RRYP01025178">
    <property type="protein sequence ID" value="TNV71981.1"/>
    <property type="molecule type" value="Genomic_DNA"/>
</dbReference>
<dbReference type="Proteomes" id="UP000785679">
    <property type="component" value="Unassembled WGS sequence"/>
</dbReference>
<evidence type="ECO:0000256" key="3">
    <source>
        <dbReference type="ARBA" id="ARBA00022989"/>
    </source>
</evidence>
<evidence type="ECO:0000256" key="1">
    <source>
        <dbReference type="ARBA" id="ARBA00004141"/>
    </source>
</evidence>
<keyword evidence="3 5" id="KW-1133">Transmembrane helix</keyword>
<keyword evidence="4 5" id="KW-0472">Membrane</keyword>
<dbReference type="PROSITE" id="PS51380">
    <property type="entry name" value="EXS"/>
    <property type="match status" value="1"/>
</dbReference>
<dbReference type="PANTHER" id="PTHR10783:SF103">
    <property type="entry name" value="SOLUTE CARRIER FAMILY 53 MEMBER 1"/>
    <property type="match status" value="1"/>
</dbReference>
<dbReference type="GO" id="GO:0016036">
    <property type="term" value="P:cellular response to phosphate starvation"/>
    <property type="evidence" value="ECO:0007669"/>
    <property type="project" value="TreeGrafter"/>
</dbReference>
<sequence length="222" mass="26469">MVRPLIDVYFIGCYFGTGEWEASVQVGSCKPTQNIILIVSLIPFHIRFWQCINRFYETKMWFPHLVNGGKYLASILMLVMAYFRNTTPGYDQTYLLIGIFSTCYSYAWDLYMDWGLLRGTKPGQRLLRDRLKFPPHYYYFSIITNLLLRLTWLIAFIPPSAYPQIMQRTDMMFFFLALGECYRRAQWSLFRVENENVNNFEKYRSIMEIPKLPDDYQNGQSY</sequence>
<organism evidence="7 8">
    <name type="scientific">Halteria grandinella</name>
    <dbReference type="NCBI Taxonomy" id="5974"/>
    <lineage>
        <taxon>Eukaryota</taxon>
        <taxon>Sar</taxon>
        <taxon>Alveolata</taxon>
        <taxon>Ciliophora</taxon>
        <taxon>Intramacronucleata</taxon>
        <taxon>Spirotrichea</taxon>
        <taxon>Stichotrichia</taxon>
        <taxon>Sporadotrichida</taxon>
        <taxon>Halteriidae</taxon>
        <taxon>Halteria</taxon>
    </lineage>
</organism>
<dbReference type="GO" id="GO:0005886">
    <property type="term" value="C:plasma membrane"/>
    <property type="evidence" value="ECO:0007669"/>
    <property type="project" value="TreeGrafter"/>
</dbReference>
<dbReference type="GO" id="GO:0005794">
    <property type="term" value="C:Golgi apparatus"/>
    <property type="evidence" value="ECO:0007669"/>
    <property type="project" value="TreeGrafter"/>
</dbReference>
<evidence type="ECO:0000313" key="8">
    <source>
        <dbReference type="Proteomes" id="UP000785679"/>
    </source>
</evidence>
<proteinExistence type="predicted"/>
<evidence type="ECO:0000259" key="6">
    <source>
        <dbReference type="PROSITE" id="PS51380"/>
    </source>
</evidence>
<reference evidence="7" key="1">
    <citation type="submission" date="2019-06" db="EMBL/GenBank/DDBJ databases">
        <authorList>
            <person name="Zheng W."/>
        </authorList>
    </citation>
    <scope>NUCLEOTIDE SEQUENCE</scope>
    <source>
        <strain evidence="7">QDHG01</strain>
    </source>
</reference>
<feature type="transmembrane region" description="Helical" evidence="5">
    <location>
        <begin position="61"/>
        <end position="83"/>
    </location>
</feature>
<dbReference type="OrthoDB" id="292953at2759"/>
<comment type="caution">
    <text evidence="7">The sequence shown here is derived from an EMBL/GenBank/DDBJ whole genome shotgun (WGS) entry which is preliminary data.</text>
</comment>
<dbReference type="Pfam" id="PF03124">
    <property type="entry name" value="EXS"/>
    <property type="match status" value="1"/>
</dbReference>
<keyword evidence="2 5" id="KW-0812">Transmembrane</keyword>
<dbReference type="PANTHER" id="PTHR10783">
    <property type="entry name" value="XENOTROPIC AND POLYTROPIC RETROVIRUS RECEPTOR 1-RELATED"/>
    <property type="match status" value="1"/>
</dbReference>
<dbReference type="AlphaFoldDB" id="A0A8J8NC34"/>
<gene>
    <name evidence="7" type="ORF">FGO68_gene6587</name>
</gene>
<dbReference type="GO" id="GO:0006817">
    <property type="term" value="P:phosphate ion transport"/>
    <property type="evidence" value="ECO:0007669"/>
    <property type="project" value="TreeGrafter"/>
</dbReference>
<accession>A0A8J8NC34</accession>
<evidence type="ECO:0000313" key="7">
    <source>
        <dbReference type="EMBL" id="TNV71981.1"/>
    </source>
</evidence>
<feature type="transmembrane region" description="Helical" evidence="5">
    <location>
        <begin position="95"/>
        <end position="116"/>
    </location>
</feature>
<feature type="domain" description="EXS" evidence="6">
    <location>
        <begin position="27"/>
        <end position="222"/>
    </location>
</feature>
<name>A0A8J8NC34_HALGN</name>
<dbReference type="InterPro" id="IPR004342">
    <property type="entry name" value="EXS_C"/>
</dbReference>
<evidence type="ECO:0000256" key="5">
    <source>
        <dbReference type="SAM" id="Phobius"/>
    </source>
</evidence>